<dbReference type="EMBL" id="CM007892">
    <property type="protein sequence ID" value="OTG31440.1"/>
    <property type="molecule type" value="Genomic_DNA"/>
</dbReference>
<keyword evidence="2" id="KW-1185">Reference proteome</keyword>
<reference evidence="2" key="1">
    <citation type="journal article" date="2017" name="Nature">
        <title>The sunflower genome provides insights into oil metabolism, flowering and Asterid evolution.</title>
        <authorList>
            <person name="Badouin H."/>
            <person name="Gouzy J."/>
            <person name="Grassa C.J."/>
            <person name="Murat F."/>
            <person name="Staton S.E."/>
            <person name="Cottret L."/>
            <person name="Lelandais-Briere C."/>
            <person name="Owens G.L."/>
            <person name="Carrere S."/>
            <person name="Mayjonade B."/>
            <person name="Legrand L."/>
            <person name="Gill N."/>
            <person name="Kane N.C."/>
            <person name="Bowers J.E."/>
            <person name="Hubner S."/>
            <person name="Bellec A."/>
            <person name="Berard A."/>
            <person name="Berges H."/>
            <person name="Blanchet N."/>
            <person name="Boniface M.C."/>
            <person name="Brunel D."/>
            <person name="Catrice O."/>
            <person name="Chaidir N."/>
            <person name="Claudel C."/>
            <person name="Donnadieu C."/>
            <person name="Faraut T."/>
            <person name="Fievet G."/>
            <person name="Helmstetter N."/>
            <person name="King M."/>
            <person name="Knapp S.J."/>
            <person name="Lai Z."/>
            <person name="Le Paslier M.C."/>
            <person name="Lippi Y."/>
            <person name="Lorenzon L."/>
            <person name="Mandel J.R."/>
            <person name="Marage G."/>
            <person name="Marchand G."/>
            <person name="Marquand E."/>
            <person name="Bret-Mestries E."/>
            <person name="Morien E."/>
            <person name="Nambeesan S."/>
            <person name="Nguyen T."/>
            <person name="Pegot-Espagnet P."/>
            <person name="Pouilly N."/>
            <person name="Raftis F."/>
            <person name="Sallet E."/>
            <person name="Schiex T."/>
            <person name="Thomas J."/>
            <person name="Vandecasteele C."/>
            <person name="Vares D."/>
            <person name="Vear F."/>
            <person name="Vautrin S."/>
            <person name="Crespi M."/>
            <person name="Mangin B."/>
            <person name="Burke J.M."/>
            <person name="Salse J."/>
            <person name="Munos S."/>
            <person name="Vincourt P."/>
            <person name="Rieseberg L.H."/>
            <person name="Langlade N.B."/>
        </authorList>
    </citation>
    <scope>NUCLEOTIDE SEQUENCE [LARGE SCALE GENOMIC DNA]</scope>
    <source>
        <strain evidence="2">cv. SF193</strain>
    </source>
</reference>
<evidence type="ECO:0000313" key="2">
    <source>
        <dbReference type="Proteomes" id="UP000215914"/>
    </source>
</evidence>
<name>A0A251V765_HELAN</name>
<gene>
    <name evidence="1" type="ORF">HannXRQ_Chr03g0075651</name>
</gene>
<dbReference type="AlphaFoldDB" id="A0A251V765"/>
<protein>
    <submittedName>
        <fullName evidence="1">Uncharacterized protein</fullName>
    </submittedName>
</protein>
<proteinExistence type="predicted"/>
<evidence type="ECO:0000313" key="1">
    <source>
        <dbReference type="EMBL" id="OTG31440.1"/>
    </source>
</evidence>
<accession>A0A251V765</accession>
<dbReference type="Proteomes" id="UP000215914">
    <property type="component" value="Chromosome 3"/>
</dbReference>
<dbReference type="InParanoid" id="A0A251V765"/>
<sequence>MTSFYFPLTLKNFQVRLQWFFKSHHLQVFRLCFCSFLHQPCSTREVVCCSLFHESTVNLRYHSSILSFISHNNLFYFIDLR</sequence>
<organism evidence="1 2">
    <name type="scientific">Helianthus annuus</name>
    <name type="common">Common sunflower</name>
    <dbReference type="NCBI Taxonomy" id="4232"/>
    <lineage>
        <taxon>Eukaryota</taxon>
        <taxon>Viridiplantae</taxon>
        <taxon>Streptophyta</taxon>
        <taxon>Embryophyta</taxon>
        <taxon>Tracheophyta</taxon>
        <taxon>Spermatophyta</taxon>
        <taxon>Magnoliopsida</taxon>
        <taxon>eudicotyledons</taxon>
        <taxon>Gunneridae</taxon>
        <taxon>Pentapetalae</taxon>
        <taxon>asterids</taxon>
        <taxon>campanulids</taxon>
        <taxon>Asterales</taxon>
        <taxon>Asteraceae</taxon>
        <taxon>Asteroideae</taxon>
        <taxon>Heliantheae alliance</taxon>
        <taxon>Heliantheae</taxon>
        <taxon>Helianthus</taxon>
    </lineage>
</organism>